<feature type="region of interest" description="Disordered" evidence="2">
    <location>
        <begin position="889"/>
        <end position="918"/>
    </location>
</feature>
<dbReference type="EMBL" id="KQ762903">
    <property type="protein sequence ID" value="OAD55293.1"/>
    <property type="molecule type" value="Genomic_DNA"/>
</dbReference>
<dbReference type="GO" id="GO:0032007">
    <property type="term" value="P:negative regulation of TOR signaling"/>
    <property type="evidence" value="ECO:0007669"/>
    <property type="project" value="InterPro"/>
</dbReference>
<dbReference type="InterPro" id="IPR003913">
    <property type="entry name" value="Tuberin"/>
</dbReference>
<accession>A0A310S9N2</accession>
<dbReference type="GO" id="GO:0046627">
    <property type="term" value="P:negative regulation of insulin receptor signaling pathway"/>
    <property type="evidence" value="ECO:0007669"/>
    <property type="project" value="TreeGrafter"/>
</dbReference>
<dbReference type="PRINTS" id="PR01431">
    <property type="entry name" value="TUBERIN"/>
</dbReference>
<dbReference type="GO" id="GO:0051056">
    <property type="term" value="P:regulation of small GTPase mediated signal transduction"/>
    <property type="evidence" value="ECO:0007669"/>
    <property type="project" value="InterPro"/>
</dbReference>
<dbReference type="Proteomes" id="UP000250275">
    <property type="component" value="Unassembled WGS sequence"/>
</dbReference>
<dbReference type="InterPro" id="IPR027107">
    <property type="entry name" value="Tuberin/Ral-act_asu"/>
</dbReference>
<dbReference type="SUPFAM" id="SSF111347">
    <property type="entry name" value="Rap/Ran-GAP"/>
    <property type="match status" value="1"/>
</dbReference>
<dbReference type="Pfam" id="PF03542">
    <property type="entry name" value="Tuberin"/>
    <property type="match status" value="1"/>
</dbReference>
<dbReference type="InterPro" id="IPR035974">
    <property type="entry name" value="Rap/Ran-GAP_sf"/>
</dbReference>
<evidence type="ECO:0000256" key="2">
    <source>
        <dbReference type="SAM" id="MobiDB-lite"/>
    </source>
</evidence>
<feature type="domain" description="Rap-GAP" evidence="3">
    <location>
        <begin position="1489"/>
        <end position="1716"/>
    </location>
</feature>
<dbReference type="InterPro" id="IPR016024">
    <property type="entry name" value="ARM-type_fold"/>
</dbReference>
<dbReference type="InterPro" id="IPR024584">
    <property type="entry name" value="Tuberin_N"/>
</dbReference>
<dbReference type="GO" id="GO:0051726">
    <property type="term" value="P:regulation of cell cycle"/>
    <property type="evidence" value="ECO:0007669"/>
    <property type="project" value="TreeGrafter"/>
</dbReference>
<dbReference type="SUPFAM" id="SSF48371">
    <property type="entry name" value="ARM repeat"/>
    <property type="match status" value="1"/>
</dbReference>
<proteinExistence type="predicted"/>
<dbReference type="PANTHER" id="PTHR10063">
    <property type="entry name" value="TUBERIN"/>
    <property type="match status" value="1"/>
</dbReference>
<feature type="region of interest" description="Disordered" evidence="2">
    <location>
        <begin position="1196"/>
        <end position="1254"/>
    </location>
</feature>
<feature type="region of interest" description="Disordered" evidence="2">
    <location>
        <begin position="1713"/>
        <end position="1746"/>
    </location>
</feature>
<dbReference type="InterPro" id="IPR011989">
    <property type="entry name" value="ARM-like"/>
</dbReference>
<dbReference type="InterPro" id="IPR018515">
    <property type="entry name" value="Tuberin-type_domain"/>
</dbReference>
<name>A0A310S9N2_9HYME</name>
<feature type="compositionally biased region" description="Polar residues" evidence="2">
    <location>
        <begin position="1039"/>
        <end position="1058"/>
    </location>
</feature>
<feature type="region of interest" description="Disordered" evidence="2">
    <location>
        <begin position="1352"/>
        <end position="1419"/>
    </location>
</feature>
<dbReference type="Pfam" id="PF02145">
    <property type="entry name" value="Rap_GAP"/>
    <property type="match status" value="1"/>
</dbReference>
<evidence type="ECO:0000313" key="5">
    <source>
        <dbReference type="Proteomes" id="UP000250275"/>
    </source>
</evidence>
<dbReference type="GO" id="GO:0005634">
    <property type="term" value="C:nucleus"/>
    <property type="evidence" value="ECO:0007669"/>
    <property type="project" value="InterPro"/>
</dbReference>
<dbReference type="Pfam" id="PF11864">
    <property type="entry name" value="DUF3384"/>
    <property type="match status" value="1"/>
</dbReference>
<dbReference type="GO" id="GO:0051898">
    <property type="term" value="P:negative regulation of phosphatidylinositol 3-kinase/protein kinase B signal transduction"/>
    <property type="evidence" value="ECO:0007669"/>
    <property type="project" value="TreeGrafter"/>
</dbReference>
<dbReference type="GO" id="GO:0005096">
    <property type="term" value="F:GTPase activator activity"/>
    <property type="evidence" value="ECO:0007669"/>
    <property type="project" value="UniProtKB-KW"/>
</dbReference>
<feature type="compositionally biased region" description="Basic and acidic residues" evidence="2">
    <location>
        <begin position="1394"/>
        <end position="1404"/>
    </location>
</feature>
<feature type="compositionally biased region" description="Low complexity" evidence="2">
    <location>
        <begin position="1196"/>
        <end position="1216"/>
    </location>
</feature>
<reference evidence="4 5" key="1">
    <citation type="submission" date="2015-07" db="EMBL/GenBank/DDBJ databases">
        <title>The genome of Eufriesea mexicana.</title>
        <authorList>
            <person name="Pan H."/>
            <person name="Kapheim K."/>
        </authorList>
    </citation>
    <scope>NUCLEOTIDE SEQUENCE [LARGE SCALE GENOMIC DNA]</scope>
    <source>
        <strain evidence="4">0111107269</strain>
        <tissue evidence="4">Whole body</tissue>
    </source>
</reference>
<evidence type="ECO:0000259" key="3">
    <source>
        <dbReference type="PROSITE" id="PS50085"/>
    </source>
</evidence>
<feature type="compositionally biased region" description="Polar residues" evidence="2">
    <location>
        <begin position="1713"/>
        <end position="1731"/>
    </location>
</feature>
<sequence>MQKLASYTLFYFGGNYKSREDFTLTHDLEKEISPESPVHHRTKAIKDLCDSVLNQQWEDKAAERLWYLVQDLLEKDVPREHRHVTFNFLRCLVQGQYSKLSSLMRVKFFMVVKEHDIPEDIGPRLELLQSLTENGKDILHLEERMGPFLLDWMPIVTAGDGKRGAEFLSLLVNVIKFNSAYIDEDIISGLVQYICHLCYYSNSSEVVSGCLEALDAIVCYSNLQSDSLQTFIIALCGSVNIMRNLLGTHMGHSALYTMCRLLQDTNFQRDVRLLRGAVFYVNMGLWGTHRIPKLECTPTSVLPSFYQALKCNHPIVMYEVTLSIQRLVNKYGAELWDPTWSIILDIIEEVIYHTETSNQLATKQVSVSLHETINSIENLLDSNHYNGCVQRFYDLVERCSDTRPEGSVLKLIEYRARTIGPTNYQWQSKLVNLMERYYKIEIRTNVRMKVLDVLTNVVQINRSRYEDELIERIIVPYFQHVDMDSDITIRNGVAHLLVDLCLECDTKRCLELLDILEKVINKPFTCDAPVTNDVDIKDVKTAVVGVIKILTSKIYYLPSSHAIRAYKVLVNHLEQHYKEPTVFHDISTIRYLIFECFLKIRANTLYHLGFPDAQNSSMIKFSPYLVLEHATTERMNSGGGNSPPPVSPAPLQHLSCQITYMSLAHAYWKVLQLVLKELPQVMQNRALILSRHTNDIVYFAAALCSMVSDKSLRLPESLYNVPPKFTLSEFRVHVFPVLASLASYHAHLEPNLQQRLIKCLEVGLTAKCASQCVTSLTTCILEMRDAMNKLLSEVLLNLSKISATVHIAIPILEFLSIFAILLPYTNPFKYDHYTVSLAHHVIAVWFLKCRLPFRRDFVKFITTGLKANVIVPFEEGHLMKSDFNFINEDSSNRKRSSSLTEQGSRGRRERPIMPNRMIGDSKASDLKPPIDEALMTFHVELTETCIDLMARYTFSTYSARPKRLPAADFLLKEGQSMTWLLGNKLITVTTSGCSNKAMRSGLCDNCWLACKPGLQSPEHLKASQSNLRRASTKEDKLSKQSSGGHGSSTVNTAANSPTEETKKTSEDLDTTKKDHASEKMDKDQIESSKLEQILNSEKQEEHVLCACWCQGWAEIYMRRPTGDMSWIMRIQNSMQFETNVDFPVYDIMALYRPNQDLIQKQQECTSECSGDEAEYIEKCTQIFYRGDHDIKPVISSVSSGPIAIPSSPARPSPSRQSSRDSLESLEDGEDDLRRSRNPVRRSNSSPEMSANWKNPFLNKEKINLQQVDRDLPVTDIEVKLDAELKKHAKTTYAKDMRVSCEAIPEEMFGMGTTPPSENVSDHPTALRSQRSYPGATQVQGNFLGVQGRAIQIQSSTAKPPQSPTQIYPRLSSLDSGQKQIPLGSDSKPPIGRNHLPDKKDEKPDPSMLPPLPLPFRDRGHTISVMSPVKKSRGEWDNIRRGNSPRVKETPKTGTNPSFVFLQLYHRAHFGSSSEKPLLVPQTTAVQRAVTNLDRIQPYETHKIGVLYVGPGQTSNETEILANQHGSLRYTEFLQRLGTLVRLKDVDESVFLGGLDRNGENGNFAYIWQDDVTQVAFHVATLMPTKPSDPKCTSKKQHIGNNYVTVVYNESGEPYNIQTVKGQFNYACVVIQPLDHGTNQVTVQVKEELAKHIRHSEPKIISDQNLAILSRQLALHANLASMVSSSLEQNSHNPYASNWLERLRHIKRLRNRVLQESNNNNPDGTTDDLSPRSNKRIYMDDFTEYTT</sequence>
<keyword evidence="5" id="KW-1185">Reference proteome</keyword>
<dbReference type="GO" id="GO:0030178">
    <property type="term" value="P:negative regulation of Wnt signaling pathway"/>
    <property type="evidence" value="ECO:0007669"/>
    <property type="project" value="TreeGrafter"/>
</dbReference>
<dbReference type="GO" id="GO:0033596">
    <property type="term" value="C:TSC1-TSC2 complex"/>
    <property type="evidence" value="ECO:0007669"/>
    <property type="project" value="InterPro"/>
</dbReference>
<feature type="compositionally biased region" description="Basic and acidic residues" evidence="2">
    <location>
        <begin position="1059"/>
        <end position="1085"/>
    </location>
</feature>
<gene>
    <name evidence="4" type="ORF">WN48_04935</name>
</gene>
<keyword evidence="1" id="KW-0343">GTPase activation</keyword>
<dbReference type="InterPro" id="IPR000331">
    <property type="entry name" value="Rap/Ran_GAP_dom"/>
</dbReference>
<dbReference type="Gene3D" id="1.25.10.10">
    <property type="entry name" value="Leucine-rich Repeat Variant"/>
    <property type="match status" value="1"/>
</dbReference>
<organism evidence="4 5">
    <name type="scientific">Eufriesea mexicana</name>
    <dbReference type="NCBI Taxonomy" id="516756"/>
    <lineage>
        <taxon>Eukaryota</taxon>
        <taxon>Metazoa</taxon>
        <taxon>Ecdysozoa</taxon>
        <taxon>Arthropoda</taxon>
        <taxon>Hexapoda</taxon>
        <taxon>Insecta</taxon>
        <taxon>Pterygota</taxon>
        <taxon>Neoptera</taxon>
        <taxon>Endopterygota</taxon>
        <taxon>Hymenoptera</taxon>
        <taxon>Apocrita</taxon>
        <taxon>Aculeata</taxon>
        <taxon>Apoidea</taxon>
        <taxon>Anthophila</taxon>
        <taxon>Apidae</taxon>
        <taxon>Eufriesea</taxon>
    </lineage>
</organism>
<feature type="region of interest" description="Disordered" evidence="2">
    <location>
        <begin position="1020"/>
        <end position="1085"/>
    </location>
</feature>
<dbReference type="OrthoDB" id="5797019at2759"/>
<protein>
    <submittedName>
        <fullName evidence="4">Tuberin</fullName>
    </submittedName>
</protein>
<evidence type="ECO:0000256" key="1">
    <source>
        <dbReference type="ARBA" id="ARBA00022468"/>
    </source>
</evidence>
<feature type="compositionally biased region" description="Polar residues" evidence="2">
    <location>
        <begin position="1352"/>
        <end position="1365"/>
    </location>
</feature>
<dbReference type="Gene3D" id="3.40.50.11210">
    <property type="entry name" value="Rap/Ran-GAP"/>
    <property type="match status" value="1"/>
</dbReference>
<dbReference type="FunFam" id="3.40.50.11210:FF:000007">
    <property type="entry name" value="Tuberous sclerosis 2"/>
    <property type="match status" value="1"/>
</dbReference>
<dbReference type="PANTHER" id="PTHR10063:SF0">
    <property type="entry name" value="TUBERIN"/>
    <property type="match status" value="1"/>
</dbReference>
<dbReference type="PROSITE" id="PS50085">
    <property type="entry name" value="RAPGAP"/>
    <property type="match status" value="1"/>
</dbReference>
<evidence type="ECO:0000313" key="4">
    <source>
        <dbReference type="EMBL" id="OAD55293.1"/>
    </source>
</evidence>